<name>A0A6H1ZSH2_9ZZZZ</name>
<accession>A0A6H1ZSH2</accession>
<organism evidence="1">
    <name type="scientific">viral metagenome</name>
    <dbReference type="NCBI Taxonomy" id="1070528"/>
    <lineage>
        <taxon>unclassified sequences</taxon>
        <taxon>metagenomes</taxon>
        <taxon>organismal metagenomes</taxon>
    </lineage>
</organism>
<sequence length="102" mass="11385">MRVKIDEMGILVLERKGGETVQMCPVSQWYDDERECYENTPCGDHCPQFSEPVRVDGGLSVSLSLCHGKEIRCLEAEFIDERIPEDEAMPASPHGGAKCLQS</sequence>
<proteinExistence type="predicted"/>
<gene>
    <name evidence="3" type="ORF">MM415A00473_0021</name>
    <name evidence="2" type="ORF">MM415B00199_0052</name>
    <name evidence="1" type="ORF">TM448A01919_0004</name>
    <name evidence="4" type="ORF">TM448B01064_0013</name>
</gene>
<reference evidence="1" key="1">
    <citation type="submission" date="2020-03" db="EMBL/GenBank/DDBJ databases">
        <title>The deep terrestrial virosphere.</title>
        <authorList>
            <person name="Holmfeldt K."/>
            <person name="Nilsson E."/>
            <person name="Simone D."/>
            <person name="Lopez-Fernandez M."/>
            <person name="Wu X."/>
            <person name="de Brujin I."/>
            <person name="Lundin D."/>
            <person name="Andersson A."/>
            <person name="Bertilsson S."/>
            <person name="Dopson M."/>
        </authorList>
    </citation>
    <scope>NUCLEOTIDE SEQUENCE</scope>
    <source>
        <strain evidence="3">MM415A00473</strain>
        <strain evidence="2">MM415B00199</strain>
        <strain evidence="1">TM448A01919</strain>
        <strain evidence="4">TM448B01064</strain>
    </source>
</reference>
<dbReference type="EMBL" id="MT144223">
    <property type="protein sequence ID" value="QJA50886.1"/>
    <property type="molecule type" value="Genomic_DNA"/>
</dbReference>
<evidence type="ECO:0000313" key="3">
    <source>
        <dbReference type="EMBL" id="QJA81927.1"/>
    </source>
</evidence>
<dbReference type="EMBL" id="MT144698">
    <property type="protein sequence ID" value="QJH97713.1"/>
    <property type="molecule type" value="Genomic_DNA"/>
</dbReference>
<dbReference type="EMBL" id="MT142474">
    <property type="protein sequence ID" value="QJA81927.1"/>
    <property type="molecule type" value="Genomic_DNA"/>
</dbReference>
<protein>
    <submittedName>
        <fullName evidence="1">Uncharacterized protein</fullName>
    </submittedName>
</protein>
<evidence type="ECO:0000313" key="1">
    <source>
        <dbReference type="EMBL" id="QJA50886.1"/>
    </source>
</evidence>
<dbReference type="EMBL" id="MT141573">
    <property type="protein sequence ID" value="QJA67597.1"/>
    <property type="molecule type" value="Genomic_DNA"/>
</dbReference>
<evidence type="ECO:0000313" key="2">
    <source>
        <dbReference type="EMBL" id="QJA67597.1"/>
    </source>
</evidence>
<dbReference type="AlphaFoldDB" id="A0A6H1ZSH2"/>
<evidence type="ECO:0000313" key="4">
    <source>
        <dbReference type="EMBL" id="QJH97713.1"/>
    </source>
</evidence>